<feature type="region of interest" description="Disordered" evidence="1">
    <location>
        <begin position="84"/>
        <end position="117"/>
    </location>
</feature>
<reference evidence="2 3" key="1">
    <citation type="submission" date="2024-06" db="EMBL/GenBank/DDBJ databases">
        <title>Sorghum-associated microbial communities from plants grown in Nebraska, USA.</title>
        <authorList>
            <person name="Schachtman D."/>
        </authorList>
    </citation>
    <scope>NUCLEOTIDE SEQUENCE [LARGE SCALE GENOMIC DNA]</scope>
    <source>
        <strain evidence="2 3">2709</strain>
    </source>
</reference>
<evidence type="ECO:0000256" key="1">
    <source>
        <dbReference type="SAM" id="MobiDB-lite"/>
    </source>
</evidence>
<dbReference type="EMBL" id="JBEPSH010000018">
    <property type="protein sequence ID" value="MET4580471.1"/>
    <property type="molecule type" value="Genomic_DNA"/>
</dbReference>
<protein>
    <submittedName>
        <fullName evidence="2">Uncharacterized protein</fullName>
    </submittedName>
</protein>
<feature type="compositionally biased region" description="Polar residues" evidence="1">
    <location>
        <begin position="17"/>
        <end position="50"/>
    </location>
</feature>
<accession>A0ABV2QHF1</accession>
<dbReference type="Proteomes" id="UP001549320">
    <property type="component" value="Unassembled WGS sequence"/>
</dbReference>
<gene>
    <name evidence="2" type="ORF">ABIE13_005612</name>
</gene>
<proteinExistence type="predicted"/>
<name>A0ABV2QHF1_9BURK</name>
<evidence type="ECO:0000313" key="2">
    <source>
        <dbReference type="EMBL" id="MET4580471.1"/>
    </source>
</evidence>
<feature type="compositionally biased region" description="Basic and acidic residues" evidence="1">
    <location>
        <begin position="92"/>
        <end position="107"/>
    </location>
</feature>
<evidence type="ECO:0000313" key="3">
    <source>
        <dbReference type="Proteomes" id="UP001549320"/>
    </source>
</evidence>
<organism evidence="2 3">
    <name type="scientific">Ottowia thiooxydans</name>
    <dbReference type="NCBI Taxonomy" id="219182"/>
    <lineage>
        <taxon>Bacteria</taxon>
        <taxon>Pseudomonadati</taxon>
        <taxon>Pseudomonadota</taxon>
        <taxon>Betaproteobacteria</taxon>
        <taxon>Burkholderiales</taxon>
        <taxon>Comamonadaceae</taxon>
        <taxon>Ottowia</taxon>
    </lineage>
</organism>
<sequence length="284" mass="31427">MPRDVCAAAPAHPIRPPSSSGDTQVSNSSNHPTNGGPTVSHTGVASSMQADKQACAQDLTSLPPSVLDSGTLSVSQVASQTKVLTEQESAELTEHQKKATDLQRELDFPNAPKKPLTKQDMVEMTEHRNKVMALKREMDFPNAPKKPLTKRDMVEMTEHRNKVMALKREMDFPNAPKKPLTKQDIVEMTEHRNKVMALKRELDFPPKPKPLSKQEVNALIKERNSRPIDHGLSGLSDAAKAQVIEMRERKRERWMAQQNSGPTPASLNRSAPSSPSVSTEEALH</sequence>
<feature type="compositionally biased region" description="Polar residues" evidence="1">
    <location>
        <begin position="58"/>
        <end position="69"/>
    </location>
</feature>
<keyword evidence="3" id="KW-1185">Reference proteome</keyword>
<feature type="region of interest" description="Disordered" evidence="1">
    <location>
        <begin position="1"/>
        <end position="69"/>
    </location>
</feature>
<feature type="compositionally biased region" description="Polar residues" evidence="1">
    <location>
        <begin position="256"/>
        <end position="284"/>
    </location>
</feature>
<comment type="caution">
    <text evidence="2">The sequence shown here is derived from an EMBL/GenBank/DDBJ whole genome shotgun (WGS) entry which is preliminary data.</text>
</comment>
<feature type="region of interest" description="Disordered" evidence="1">
    <location>
        <begin position="247"/>
        <end position="284"/>
    </location>
</feature>